<sequence length="99" mass="10149">MPSRNHHRPGAVDVMIDMGESKLDIGLLYRGGTIQADADADADADAEVVGIGGRNAAATETSGSISISISSLEGFDSAVSLATSRNTILIRAQPRAGLP</sequence>
<proteinExistence type="predicted"/>
<protein>
    <submittedName>
        <fullName evidence="1">Uncharacterized protein</fullName>
    </submittedName>
</protein>
<evidence type="ECO:0000313" key="2">
    <source>
        <dbReference type="Proteomes" id="UP000182258"/>
    </source>
</evidence>
<evidence type="ECO:0000313" key="1">
    <source>
        <dbReference type="EMBL" id="SFD45929.1"/>
    </source>
</evidence>
<organism evidence="1 2">
    <name type="scientific">Devosia psychrophila</name>
    <dbReference type="NCBI Taxonomy" id="728005"/>
    <lineage>
        <taxon>Bacteria</taxon>
        <taxon>Pseudomonadati</taxon>
        <taxon>Pseudomonadota</taxon>
        <taxon>Alphaproteobacteria</taxon>
        <taxon>Hyphomicrobiales</taxon>
        <taxon>Devosiaceae</taxon>
        <taxon>Devosia</taxon>
    </lineage>
</organism>
<name>A0A1I1SHG7_9HYPH</name>
<dbReference type="AlphaFoldDB" id="A0A1I1SHG7"/>
<dbReference type="EMBL" id="FOMB01000068">
    <property type="protein sequence ID" value="SFD45929.1"/>
    <property type="molecule type" value="Genomic_DNA"/>
</dbReference>
<reference evidence="1 2" key="1">
    <citation type="submission" date="2016-10" db="EMBL/GenBank/DDBJ databases">
        <authorList>
            <person name="de Groot N.N."/>
        </authorList>
    </citation>
    <scope>NUCLEOTIDE SEQUENCE [LARGE SCALE GENOMIC DNA]</scope>
    <source>
        <strain evidence="1 2">CGMCC 1.10210</strain>
    </source>
</reference>
<accession>A0A1I1SHG7</accession>
<gene>
    <name evidence="1" type="ORF">SAMN04488059_1683</name>
</gene>
<dbReference type="Proteomes" id="UP000182258">
    <property type="component" value="Unassembled WGS sequence"/>
</dbReference>